<evidence type="ECO:0000256" key="4">
    <source>
        <dbReference type="ARBA" id="ARBA00023136"/>
    </source>
</evidence>
<dbReference type="PANTHER" id="PTHR22950">
    <property type="entry name" value="AMINO ACID TRANSPORTER"/>
    <property type="match status" value="1"/>
</dbReference>
<keyword evidence="9" id="KW-1185">Reference proteome</keyword>
<feature type="transmembrane region" description="Helical" evidence="6">
    <location>
        <begin position="44"/>
        <end position="63"/>
    </location>
</feature>
<feature type="transmembrane region" description="Helical" evidence="6">
    <location>
        <begin position="307"/>
        <end position="330"/>
    </location>
</feature>
<feature type="transmembrane region" description="Helical" evidence="6">
    <location>
        <begin position="69"/>
        <end position="96"/>
    </location>
</feature>
<feature type="domain" description="Amino acid transporter transmembrane" evidence="7">
    <location>
        <begin position="37"/>
        <end position="430"/>
    </location>
</feature>
<evidence type="ECO:0000259" key="7">
    <source>
        <dbReference type="Pfam" id="PF01490"/>
    </source>
</evidence>
<feature type="transmembrane region" description="Helical" evidence="6">
    <location>
        <begin position="375"/>
        <end position="399"/>
    </location>
</feature>
<proteinExistence type="predicted"/>
<dbReference type="InParanoid" id="A0A078A7W8"/>
<dbReference type="GO" id="GO:0016020">
    <property type="term" value="C:membrane"/>
    <property type="evidence" value="ECO:0007669"/>
    <property type="project" value="UniProtKB-SubCell"/>
</dbReference>
<keyword evidence="4 6" id="KW-0472">Membrane</keyword>
<evidence type="ECO:0000256" key="5">
    <source>
        <dbReference type="SAM" id="MobiDB-lite"/>
    </source>
</evidence>
<dbReference type="EMBL" id="CCKQ01006360">
    <property type="protein sequence ID" value="CDW77672.1"/>
    <property type="molecule type" value="Genomic_DNA"/>
</dbReference>
<name>A0A078A7W8_STYLE</name>
<dbReference type="OMA" id="FAYICHY"/>
<feature type="transmembrane region" description="Helical" evidence="6">
    <location>
        <begin position="411"/>
        <end position="435"/>
    </location>
</feature>
<dbReference type="AlphaFoldDB" id="A0A078A7W8"/>
<sequence length="437" mass="49123">MAARGYQNHHDDQNSNEENDVNGQDNLIVDGLYHQDKSGAKGSMFQLSASAIGSGVLSLPYMIAQSGFILGSLMIIIACIAAIISFSMLATCADQINAPTYTYLIQKVIGRNVDKHIVWLIFFSAVGFSVSYLIIITEMIQVLAINIDLDKSYVQSSEVKIAITAFIGLFILFPTGSIREMSGFRYISIISLASLVYIMLILLFELPYYAKQNFDAENLNFFKFDWDFFPNFSIAFFAFACHIDFIQIYYEMNEKNPKRASKLVYRSVAINILFYLSIGLAGYFSTYEMTKKIVIDREPLIGQHIDLPLMIGRVMIIIGLCIAFPLRMVSLKQIFIKLIYSQEHQMTQGQSISMSFGFVVLTSVISIIYPDITGILSIIGGLCSVTMCYVLPTICHIKLNRQELSICKKYSLIVFFGTLSLIGYISVILKIISIFQV</sequence>
<feature type="transmembrane region" description="Helical" evidence="6">
    <location>
        <begin position="157"/>
        <end position="174"/>
    </location>
</feature>
<dbReference type="Proteomes" id="UP000039865">
    <property type="component" value="Unassembled WGS sequence"/>
</dbReference>
<feature type="transmembrane region" description="Helical" evidence="6">
    <location>
        <begin position="228"/>
        <end position="251"/>
    </location>
</feature>
<dbReference type="Pfam" id="PF01490">
    <property type="entry name" value="Aa_trans"/>
    <property type="match status" value="1"/>
</dbReference>
<evidence type="ECO:0000256" key="1">
    <source>
        <dbReference type="ARBA" id="ARBA00004141"/>
    </source>
</evidence>
<accession>A0A078A7W8</accession>
<evidence type="ECO:0000313" key="8">
    <source>
        <dbReference type="EMBL" id="CDW77672.1"/>
    </source>
</evidence>
<dbReference type="GO" id="GO:0015179">
    <property type="term" value="F:L-amino acid transmembrane transporter activity"/>
    <property type="evidence" value="ECO:0007669"/>
    <property type="project" value="TreeGrafter"/>
</dbReference>
<feature type="transmembrane region" description="Helical" evidence="6">
    <location>
        <begin position="351"/>
        <end position="369"/>
    </location>
</feature>
<evidence type="ECO:0000313" key="9">
    <source>
        <dbReference type="Proteomes" id="UP000039865"/>
    </source>
</evidence>
<feature type="transmembrane region" description="Helical" evidence="6">
    <location>
        <begin position="117"/>
        <end position="137"/>
    </location>
</feature>
<evidence type="ECO:0000256" key="3">
    <source>
        <dbReference type="ARBA" id="ARBA00022989"/>
    </source>
</evidence>
<keyword evidence="3 6" id="KW-1133">Transmembrane helix</keyword>
<comment type="subcellular location">
    <subcellularLocation>
        <location evidence="1">Membrane</location>
        <topology evidence="1">Multi-pass membrane protein</topology>
    </subcellularLocation>
</comment>
<organism evidence="8 9">
    <name type="scientific">Stylonychia lemnae</name>
    <name type="common">Ciliate</name>
    <dbReference type="NCBI Taxonomy" id="5949"/>
    <lineage>
        <taxon>Eukaryota</taxon>
        <taxon>Sar</taxon>
        <taxon>Alveolata</taxon>
        <taxon>Ciliophora</taxon>
        <taxon>Intramacronucleata</taxon>
        <taxon>Spirotrichea</taxon>
        <taxon>Stichotrichia</taxon>
        <taxon>Sporadotrichida</taxon>
        <taxon>Oxytrichidae</taxon>
        <taxon>Stylonychinae</taxon>
        <taxon>Stylonychia</taxon>
    </lineage>
</organism>
<dbReference type="FunCoup" id="A0A078A7W8">
    <property type="interactions" value="1"/>
</dbReference>
<dbReference type="PANTHER" id="PTHR22950:SF702">
    <property type="entry name" value="AMINO ACID TRANSPORTER PROTEIN"/>
    <property type="match status" value="1"/>
</dbReference>
<feature type="transmembrane region" description="Helical" evidence="6">
    <location>
        <begin position="186"/>
        <end position="208"/>
    </location>
</feature>
<dbReference type="OrthoDB" id="28208at2759"/>
<feature type="transmembrane region" description="Helical" evidence="6">
    <location>
        <begin position="263"/>
        <end position="287"/>
    </location>
</feature>
<reference evidence="8 9" key="1">
    <citation type="submission" date="2014-06" db="EMBL/GenBank/DDBJ databases">
        <authorList>
            <person name="Swart Estienne"/>
        </authorList>
    </citation>
    <scope>NUCLEOTIDE SEQUENCE [LARGE SCALE GENOMIC DNA]</scope>
    <source>
        <strain evidence="8 9">130c</strain>
    </source>
</reference>
<gene>
    <name evidence="8" type="primary">Contig5529.g5913</name>
    <name evidence="8" type="ORF">STYLEM_6636</name>
</gene>
<keyword evidence="2 6" id="KW-0812">Transmembrane</keyword>
<dbReference type="InterPro" id="IPR013057">
    <property type="entry name" value="AA_transpt_TM"/>
</dbReference>
<evidence type="ECO:0000256" key="2">
    <source>
        <dbReference type="ARBA" id="ARBA00022692"/>
    </source>
</evidence>
<feature type="region of interest" description="Disordered" evidence="5">
    <location>
        <begin position="1"/>
        <end position="21"/>
    </location>
</feature>
<protein>
    <recommendedName>
        <fullName evidence="7">Amino acid transporter transmembrane domain-containing protein</fullName>
    </recommendedName>
</protein>
<evidence type="ECO:0000256" key="6">
    <source>
        <dbReference type="SAM" id="Phobius"/>
    </source>
</evidence>